<dbReference type="HOGENOM" id="CLU_1220343_0_0_1"/>
<organism evidence="2 3">
    <name type="scientific">Sordaria macrospora (strain ATCC MYA-333 / DSM 997 / K(L3346) / K-hell)</name>
    <dbReference type="NCBI Taxonomy" id="771870"/>
    <lineage>
        <taxon>Eukaryota</taxon>
        <taxon>Fungi</taxon>
        <taxon>Dikarya</taxon>
        <taxon>Ascomycota</taxon>
        <taxon>Pezizomycotina</taxon>
        <taxon>Sordariomycetes</taxon>
        <taxon>Sordariomycetidae</taxon>
        <taxon>Sordariales</taxon>
        <taxon>Sordariaceae</taxon>
        <taxon>Sordaria</taxon>
    </lineage>
</organism>
<dbReference type="InterPro" id="IPR027417">
    <property type="entry name" value="P-loop_NTPase"/>
</dbReference>
<keyword evidence="3" id="KW-1185">Reference proteome</keyword>
<feature type="region of interest" description="Disordered" evidence="1">
    <location>
        <begin position="181"/>
        <end position="227"/>
    </location>
</feature>
<reference evidence="2 3" key="1">
    <citation type="journal article" date="2010" name="PLoS Genet.">
        <title>De novo assembly of a 40 Mb eukaryotic genome from short sequence reads: Sordaria macrospora, a model organism for fungal morphogenesis.</title>
        <authorList>
            <person name="Nowrousian M."/>
            <person name="Stajich J."/>
            <person name="Chu M."/>
            <person name="Engh I."/>
            <person name="Espagne E."/>
            <person name="Halliday K."/>
            <person name="Kamerewerd J."/>
            <person name="Kempken F."/>
            <person name="Knab B."/>
            <person name="Kuo H.C."/>
            <person name="Osiewacz H.D."/>
            <person name="Poeggeler S."/>
            <person name="Read N."/>
            <person name="Seiler S."/>
            <person name="Smith K."/>
            <person name="Zickler D."/>
            <person name="Kueck U."/>
            <person name="Freitag M."/>
        </authorList>
    </citation>
    <scope>NUCLEOTIDE SEQUENCE [LARGE SCALE GENOMIC DNA]</scope>
    <source>
        <strain evidence="3">ATCC MYA-333 / DSM 997 / K(L3346) / K-hell</strain>
        <tissue evidence="2">Mycelium</tissue>
    </source>
</reference>
<dbReference type="OrthoDB" id="336321at2759"/>
<dbReference type="OMA" id="WEVITEL"/>
<accession>F7VQL7</accession>
<evidence type="ECO:0000256" key="1">
    <source>
        <dbReference type="SAM" id="MobiDB-lite"/>
    </source>
</evidence>
<dbReference type="eggNOG" id="ENOG502SGEW">
    <property type="taxonomic scope" value="Eukaryota"/>
</dbReference>
<dbReference type="InParanoid" id="F7VQL7"/>
<dbReference type="STRING" id="771870.F7VQL7"/>
<gene>
    <name evidence="2" type="ORF">SMAC_01365</name>
</gene>
<feature type="compositionally biased region" description="Low complexity" evidence="1">
    <location>
        <begin position="217"/>
        <end position="227"/>
    </location>
</feature>
<dbReference type="VEuPathDB" id="FungiDB:SMAC_01365"/>
<sequence length="227" mass="23893">MLQPIPASTLLPQDPRISRLRGHDRNGLLFSTGCRELDSHVLLGGGATGAAAAAGARFEGGFEPGCVVGISSEEETIGLGIGLQVVARMLLSSSDPASIKSKEGKAKAMIITTLSTTSLLPMLRLALVSEARVLLLQGDGSGNGQQQQVDRATIKSCLERVLVARVFDAEGLREVLRELEESTSTFKQNAPALGGGGGGGEGEEEEEEEGHNKERTQTTTQTTIYHP</sequence>
<dbReference type="AlphaFoldDB" id="F7VQL7"/>
<dbReference type="EMBL" id="CABT02000004">
    <property type="protein sequence ID" value="CCC07799.1"/>
    <property type="molecule type" value="Genomic_DNA"/>
</dbReference>
<evidence type="ECO:0000313" key="3">
    <source>
        <dbReference type="Proteomes" id="UP000001881"/>
    </source>
</evidence>
<dbReference type="Gene3D" id="3.40.50.300">
    <property type="entry name" value="P-loop containing nucleotide triphosphate hydrolases"/>
    <property type="match status" value="1"/>
</dbReference>
<evidence type="ECO:0000313" key="2">
    <source>
        <dbReference type="EMBL" id="CCC07799.1"/>
    </source>
</evidence>
<protein>
    <submittedName>
        <fullName evidence="2">WGS project CABT00000000 data, contig 2.4</fullName>
    </submittedName>
</protein>
<comment type="caution">
    <text evidence="2">The sequence shown here is derived from an EMBL/GenBank/DDBJ whole genome shotgun (WGS) entry which is preliminary data.</text>
</comment>
<dbReference type="Proteomes" id="UP000001881">
    <property type="component" value="Unassembled WGS sequence"/>
</dbReference>
<proteinExistence type="predicted"/>
<name>F7VQL7_SORMK</name>